<comment type="caution">
    <text evidence="3">The sequence shown here is derived from an EMBL/GenBank/DDBJ whole genome shotgun (WGS) entry which is preliminary data.</text>
</comment>
<reference evidence="3 4" key="1">
    <citation type="submission" date="2019-02" db="EMBL/GenBank/DDBJ databases">
        <title>Prokaryotic population dynamics and viral predation in marine succession experiment using metagenomics: the confinement effect.</title>
        <authorList>
            <person name="Haro-Moreno J.M."/>
            <person name="Rodriguez-Valera F."/>
            <person name="Lopez-Perez M."/>
        </authorList>
    </citation>
    <scope>NUCLEOTIDE SEQUENCE [LARGE SCALE GENOMIC DNA]</scope>
    <source>
        <strain evidence="3">MED-G169</strain>
    </source>
</reference>
<dbReference type="Pfam" id="PF00266">
    <property type="entry name" value="Aminotran_5"/>
    <property type="match status" value="1"/>
</dbReference>
<evidence type="ECO:0000259" key="2">
    <source>
        <dbReference type="Pfam" id="PF00266"/>
    </source>
</evidence>
<sequence>MSPSLDLNFVRDQFPAFSEPSLNDFAHFENAGGSFPCKQCVDALTKFYRTTKVQPYYGFAPSLEAGDLMSSARVRLSEWLNVTPDEVHFSTSTSQNSYVIYNAFREYLSSGDEIVVTNQDHEANIGVWTRLETAGIIVKTWEVNEDTAELEIENLDAVLSDKTKFVAFTHCSNIVGSINPVKEWIKKIHSAGALAIVDGVSYAGHGFPNIGDIDADIYFFSMYKVYGPHLGIMYMKQALNEELPSQGHFFNAKVPTSRFTPSGPDHAQIAAINGVIDYFDLVHAHHFAQFSKTVKTNDISKLFQDAEKINLEPLLDFLSQSTSIKIIGKNKTSMRAPTVSFISSKITPHNISKALAKKKIGIANGNCYAYRLMKAIGIEPDSGVARISFVHYTSSNEIEKLIIALDKII</sequence>
<dbReference type="InterPro" id="IPR015422">
    <property type="entry name" value="PyrdxlP-dep_Trfase_small"/>
</dbReference>
<evidence type="ECO:0000256" key="1">
    <source>
        <dbReference type="ARBA" id="ARBA00022898"/>
    </source>
</evidence>
<dbReference type="InterPro" id="IPR000192">
    <property type="entry name" value="Aminotrans_V_dom"/>
</dbReference>
<gene>
    <name evidence="3" type="ORF">EVB02_02145</name>
</gene>
<dbReference type="Gene3D" id="3.40.640.10">
    <property type="entry name" value="Type I PLP-dependent aspartate aminotransferase-like (Major domain)"/>
    <property type="match status" value="1"/>
</dbReference>
<dbReference type="GO" id="GO:0008483">
    <property type="term" value="F:transaminase activity"/>
    <property type="evidence" value="ECO:0007669"/>
    <property type="project" value="UniProtKB-KW"/>
</dbReference>
<protein>
    <submittedName>
        <fullName evidence="3">Aminotransferase class V-fold PLP-dependent enzyme</fullName>
    </submittedName>
</protein>
<proteinExistence type="predicted"/>
<keyword evidence="3" id="KW-0032">Aminotransferase</keyword>
<dbReference type="PANTHER" id="PTHR43586">
    <property type="entry name" value="CYSTEINE DESULFURASE"/>
    <property type="match status" value="1"/>
</dbReference>
<dbReference type="Gene3D" id="3.90.1150.10">
    <property type="entry name" value="Aspartate Aminotransferase, domain 1"/>
    <property type="match status" value="1"/>
</dbReference>
<dbReference type="AlphaFoldDB" id="A0A520LM90"/>
<dbReference type="Proteomes" id="UP000318148">
    <property type="component" value="Unassembled WGS sequence"/>
</dbReference>
<dbReference type="PANTHER" id="PTHR43586:SF21">
    <property type="entry name" value="PYRIDOXAL PHOSPHATE (PLP)-DEPENDENT ASPARTATE AMINOTRANSFERASE SUPERFAMILY"/>
    <property type="match status" value="1"/>
</dbReference>
<evidence type="ECO:0000313" key="3">
    <source>
        <dbReference type="EMBL" id="RZO06921.1"/>
    </source>
</evidence>
<keyword evidence="3" id="KW-0808">Transferase</keyword>
<evidence type="ECO:0000313" key="4">
    <source>
        <dbReference type="Proteomes" id="UP000318148"/>
    </source>
</evidence>
<dbReference type="InterPro" id="IPR015421">
    <property type="entry name" value="PyrdxlP-dep_Trfase_major"/>
</dbReference>
<accession>A0A520LM90</accession>
<dbReference type="EMBL" id="SHBO01000019">
    <property type="protein sequence ID" value="RZO06921.1"/>
    <property type="molecule type" value="Genomic_DNA"/>
</dbReference>
<keyword evidence="1" id="KW-0663">Pyridoxal phosphate</keyword>
<feature type="domain" description="Aminotransferase class V" evidence="2">
    <location>
        <begin position="28"/>
        <end position="401"/>
    </location>
</feature>
<name>A0A520LM90_9GAMM</name>
<organism evidence="3 4">
    <name type="scientific">SAR92 clade bacterium</name>
    <dbReference type="NCBI Taxonomy" id="2315479"/>
    <lineage>
        <taxon>Bacteria</taxon>
        <taxon>Pseudomonadati</taxon>
        <taxon>Pseudomonadota</taxon>
        <taxon>Gammaproteobacteria</taxon>
        <taxon>Cellvibrionales</taxon>
        <taxon>Porticoccaceae</taxon>
        <taxon>SAR92 clade</taxon>
    </lineage>
</organism>
<dbReference type="InterPro" id="IPR015424">
    <property type="entry name" value="PyrdxlP-dep_Trfase"/>
</dbReference>
<dbReference type="SUPFAM" id="SSF53383">
    <property type="entry name" value="PLP-dependent transferases"/>
    <property type="match status" value="1"/>
</dbReference>